<dbReference type="KEGG" id="daur:Daura_17335"/>
<name>A0A9Q9MG03_9ACTN</name>
<feature type="region of interest" description="Disordered" evidence="2">
    <location>
        <begin position="185"/>
        <end position="222"/>
    </location>
</feature>
<dbReference type="EMBL" id="CP073767">
    <property type="protein sequence ID" value="UWZ57773.1"/>
    <property type="molecule type" value="Genomic_DNA"/>
</dbReference>
<dbReference type="RefSeq" id="WP_033360996.1">
    <property type="nucleotide sequence ID" value="NZ_CP073767.1"/>
</dbReference>
<dbReference type="InterPro" id="IPR058593">
    <property type="entry name" value="ARB_07466-like_C"/>
</dbReference>
<gene>
    <name evidence="4" type="ORF">Daura_17335</name>
</gene>
<sequence>MLTAPTRHLRGLLMLMVVSLLLGVAGIADPAAAEPGEDGGQNLTVRQALDKANAEYNDAKGRLDKSVADQTAITEQLAATKTRLGELEASAGAVASAAYRGRRVSLANVLLASDDPDTAIHGMTTVQYMLSRDDKQLRELAATRRQQEQQQADLAAAVANQQAQLKIMEANKKAAEDALRKAGGGAAVTGAPSGGRVTTNPVGRNSDGSYAKQGCTEDDPTTSGCISPRMLNAYNEARKAGYTHYTSCYRSGGGGDHPLGKACDFSANAKTFVDARATGADQQYGDALAAWCVANAKNLGVKYVIWYKRIWQPSSGWKSYGGDGTPAGDHYNHVHLSMQ</sequence>
<keyword evidence="1" id="KW-0175">Coiled coil</keyword>
<evidence type="ECO:0000256" key="1">
    <source>
        <dbReference type="SAM" id="Coils"/>
    </source>
</evidence>
<keyword evidence="5" id="KW-1185">Reference proteome</keyword>
<evidence type="ECO:0000313" key="5">
    <source>
        <dbReference type="Proteomes" id="UP001058003"/>
    </source>
</evidence>
<proteinExistence type="predicted"/>
<feature type="coiled-coil region" evidence="1">
    <location>
        <begin position="130"/>
        <end position="178"/>
    </location>
</feature>
<evidence type="ECO:0000259" key="3">
    <source>
        <dbReference type="Pfam" id="PF26571"/>
    </source>
</evidence>
<feature type="domain" description="ARB-07466-like C-terminal" evidence="3">
    <location>
        <begin position="223"/>
        <end position="331"/>
    </location>
</feature>
<evidence type="ECO:0000256" key="2">
    <source>
        <dbReference type="SAM" id="MobiDB-lite"/>
    </source>
</evidence>
<dbReference type="AlphaFoldDB" id="A0A9Q9MG03"/>
<dbReference type="Pfam" id="PF26571">
    <property type="entry name" value="VldE"/>
    <property type="match status" value="1"/>
</dbReference>
<accession>A0A9Q9MG03</accession>
<dbReference type="Gene3D" id="6.10.250.3150">
    <property type="match status" value="1"/>
</dbReference>
<evidence type="ECO:0000313" key="4">
    <source>
        <dbReference type="EMBL" id="UWZ57773.1"/>
    </source>
</evidence>
<feature type="compositionally biased region" description="Polar residues" evidence="2">
    <location>
        <begin position="196"/>
        <end position="208"/>
    </location>
</feature>
<organism evidence="4 5">
    <name type="scientific">Dactylosporangium aurantiacum</name>
    <dbReference type="NCBI Taxonomy" id="35754"/>
    <lineage>
        <taxon>Bacteria</taxon>
        <taxon>Bacillati</taxon>
        <taxon>Actinomycetota</taxon>
        <taxon>Actinomycetes</taxon>
        <taxon>Micromonosporales</taxon>
        <taxon>Micromonosporaceae</taxon>
        <taxon>Dactylosporangium</taxon>
    </lineage>
</organism>
<dbReference type="Proteomes" id="UP001058003">
    <property type="component" value="Chromosome"/>
</dbReference>
<reference evidence="4" key="1">
    <citation type="submission" date="2021-04" db="EMBL/GenBank/DDBJ databases">
        <title>Dactylosporangium aurantiacum NRRL B-8018 full assembly.</title>
        <authorList>
            <person name="Hartkoorn R.C."/>
            <person name="Beaudoing E."/>
            <person name="Hot D."/>
        </authorList>
    </citation>
    <scope>NUCLEOTIDE SEQUENCE</scope>
    <source>
        <strain evidence="4">NRRL B-8018</strain>
    </source>
</reference>
<dbReference type="OrthoDB" id="2989771at2"/>
<protein>
    <recommendedName>
        <fullName evidence="3">ARB-07466-like C-terminal domain-containing protein</fullName>
    </recommendedName>
</protein>